<reference evidence="6 7" key="1">
    <citation type="submission" date="2020-11" db="EMBL/GenBank/DDBJ databases">
        <title>Enhanced detection system for hospital associated transmission using whole genome sequencing surveillance.</title>
        <authorList>
            <person name="Harrison L.H."/>
            <person name="Van Tyne D."/>
            <person name="Marsh J.W."/>
            <person name="Griffith M.P."/>
            <person name="Snyder D.J."/>
            <person name="Cooper V.S."/>
            <person name="Mustapha M."/>
        </authorList>
    </citation>
    <scope>NUCLEOTIDE SEQUENCE [LARGE SCALE GENOMIC DNA]</scope>
    <source>
        <strain evidence="6 7">CB00171</strain>
    </source>
</reference>
<gene>
    <name evidence="6" type="ORF">I6M80_13705</name>
</gene>
<evidence type="ECO:0000313" key="6">
    <source>
        <dbReference type="EMBL" id="MBJ8391299.1"/>
    </source>
</evidence>
<dbReference type="PRINTS" id="PR01032">
    <property type="entry name" value="PHAGEIV"/>
</dbReference>
<accession>A0ABS1A652</accession>
<evidence type="ECO:0000313" key="7">
    <source>
        <dbReference type="Proteomes" id="UP001318920"/>
    </source>
</evidence>
<comment type="subcellular location">
    <subcellularLocation>
        <location evidence="1">Membrane</location>
    </subcellularLocation>
</comment>
<evidence type="ECO:0000256" key="4">
    <source>
        <dbReference type="RuleBase" id="RU004003"/>
    </source>
</evidence>
<comment type="similarity">
    <text evidence="4">Belongs to the bacterial secretin family.</text>
</comment>
<keyword evidence="2" id="KW-0732">Signal</keyword>
<dbReference type="InterPro" id="IPR004846">
    <property type="entry name" value="T2SS/T3SS_dom"/>
</dbReference>
<dbReference type="PANTHER" id="PTHR30332">
    <property type="entry name" value="PROBABLE GENERAL SECRETION PATHWAY PROTEIN D"/>
    <property type="match status" value="1"/>
</dbReference>
<organism evidence="6 7">
    <name type="scientific">Citrobacter cronae</name>
    <dbReference type="NCBI Taxonomy" id="1748967"/>
    <lineage>
        <taxon>Bacteria</taxon>
        <taxon>Pseudomonadati</taxon>
        <taxon>Pseudomonadota</taxon>
        <taxon>Gammaproteobacteria</taxon>
        <taxon>Enterobacterales</taxon>
        <taxon>Enterobacteriaceae</taxon>
        <taxon>Citrobacter</taxon>
        <taxon>Citrobacter freundii complex</taxon>
    </lineage>
</organism>
<dbReference type="Pfam" id="PF00263">
    <property type="entry name" value="Secretin"/>
    <property type="match status" value="1"/>
</dbReference>
<evidence type="ECO:0000256" key="2">
    <source>
        <dbReference type="ARBA" id="ARBA00022729"/>
    </source>
</evidence>
<protein>
    <recommendedName>
        <fullName evidence="5">Type II/III secretion system secretin-like domain-containing protein</fullName>
    </recommendedName>
</protein>
<evidence type="ECO:0000256" key="3">
    <source>
        <dbReference type="ARBA" id="ARBA00023136"/>
    </source>
</evidence>
<dbReference type="Proteomes" id="UP001318920">
    <property type="component" value="Unassembled WGS sequence"/>
</dbReference>
<keyword evidence="7" id="KW-1185">Reference proteome</keyword>
<dbReference type="InterPro" id="IPR050810">
    <property type="entry name" value="Bact_Secretion_Sys_Channel"/>
</dbReference>
<dbReference type="EMBL" id="JADWNA010000008">
    <property type="protein sequence ID" value="MBJ8391299.1"/>
    <property type="molecule type" value="Genomic_DNA"/>
</dbReference>
<sequence>MGGGQFNIIAVSATEEQQNEIETVLPVIDIPRDQVLIEGLIFETAEGSSFDFSFAAGRSSGGKIVGGVNTSALGETLSTPGAAFGIFSGNVLGLSIQAVQKDSNSSILSVPHILTMSGEKGYISVGQNVPFITGRATGEAASIDSPFQTIERQDVGVSLTVNPVVTTTQNVIMNIQVRADSVSNDTTASDIITNQRQIETTVSIKDGQTLLLGGLIDNSSRKENQDTPFLSSIPVIGWLFSSTSDESKKQTLYVMIRARVLKAL</sequence>
<proteinExistence type="inferred from homology"/>
<dbReference type="PANTHER" id="PTHR30332:SF24">
    <property type="entry name" value="SECRETIN GSPD-RELATED"/>
    <property type="match status" value="1"/>
</dbReference>
<feature type="domain" description="Type II/III secretion system secretin-like" evidence="5">
    <location>
        <begin position="98"/>
        <end position="262"/>
    </location>
</feature>
<name>A0ABS1A652_9ENTR</name>
<keyword evidence="3" id="KW-0472">Membrane</keyword>
<dbReference type="PRINTS" id="PR00811">
    <property type="entry name" value="BCTERIALGSPD"/>
</dbReference>
<comment type="caution">
    <text evidence="6">The sequence shown here is derived from an EMBL/GenBank/DDBJ whole genome shotgun (WGS) entry which is preliminary data.</text>
</comment>
<evidence type="ECO:0000259" key="5">
    <source>
        <dbReference type="Pfam" id="PF00263"/>
    </source>
</evidence>
<evidence type="ECO:0000256" key="1">
    <source>
        <dbReference type="ARBA" id="ARBA00004370"/>
    </source>
</evidence>
<dbReference type="InterPro" id="IPR001775">
    <property type="entry name" value="GspD/PilQ"/>
</dbReference>